<dbReference type="InterPro" id="IPR011333">
    <property type="entry name" value="SKP1/BTB/POZ_sf"/>
</dbReference>
<dbReference type="Gene3D" id="3.30.710.10">
    <property type="entry name" value="Potassium Channel Kv1.1, Chain A"/>
    <property type="match status" value="1"/>
</dbReference>
<dbReference type="Pfam" id="PF00651">
    <property type="entry name" value="BTB"/>
    <property type="match status" value="1"/>
</dbReference>
<dbReference type="EMBL" id="CAINUL010000014">
    <property type="protein sequence ID" value="CAD0112091.1"/>
    <property type="molecule type" value="Genomic_DNA"/>
</dbReference>
<accession>A0A9N8KJM8</accession>
<dbReference type="SMART" id="SM00225">
    <property type="entry name" value="BTB"/>
    <property type="match status" value="1"/>
</dbReference>
<comment type="caution">
    <text evidence="2">The sequence shown here is derived from an EMBL/GenBank/DDBJ whole genome shotgun (WGS) entry which is preliminary data.</text>
</comment>
<dbReference type="CDD" id="cd18186">
    <property type="entry name" value="BTB_POZ_ZBTB_KLHL-like"/>
    <property type="match status" value="1"/>
</dbReference>
<protein>
    <recommendedName>
        <fullName evidence="1">BTB domain-containing protein</fullName>
    </recommendedName>
</protein>
<organism evidence="2 3">
    <name type="scientific">Aureobasidium uvarum</name>
    <dbReference type="NCBI Taxonomy" id="2773716"/>
    <lineage>
        <taxon>Eukaryota</taxon>
        <taxon>Fungi</taxon>
        <taxon>Dikarya</taxon>
        <taxon>Ascomycota</taxon>
        <taxon>Pezizomycotina</taxon>
        <taxon>Dothideomycetes</taxon>
        <taxon>Dothideomycetidae</taxon>
        <taxon>Dothideales</taxon>
        <taxon>Saccotheciaceae</taxon>
        <taxon>Aureobasidium</taxon>
    </lineage>
</organism>
<dbReference type="PANTHER" id="PTHR24413">
    <property type="entry name" value="SPECKLE-TYPE POZ PROTEIN"/>
    <property type="match status" value="1"/>
</dbReference>
<name>A0A9N8KJM8_9PEZI</name>
<evidence type="ECO:0000313" key="3">
    <source>
        <dbReference type="Proteomes" id="UP000745764"/>
    </source>
</evidence>
<dbReference type="OrthoDB" id="6359816at2759"/>
<feature type="domain" description="BTB" evidence="1">
    <location>
        <begin position="24"/>
        <end position="84"/>
    </location>
</feature>
<gene>
    <name evidence="2" type="ORF">AWRI4620_LOCUS6346</name>
</gene>
<dbReference type="SUPFAM" id="SSF54695">
    <property type="entry name" value="POZ domain"/>
    <property type="match status" value="1"/>
</dbReference>
<sequence>MHLRSLRGVADSQNSLYNNNNTLSDITIKFNGQQICAHKAILAQKSEYVMTAFTSKFQAATGAEVDLGDDDDSEAVHAMLRHIYGLPYIALEITKPNSGCEETLMFCLNVFIVADKYDVIGLRQKIVPDFLLLLQGHWETEKFVECVKGSVVLTQSI</sequence>
<evidence type="ECO:0000313" key="2">
    <source>
        <dbReference type="EMBL" id="CAD0112091.1"/>
    </source>
</evidence>
<dbReference type="Proteomes" id="UP000745764">
    <property type="component" value="Unassembled WGS sequence"/>
</dbReference>
<dbReference type="AlphaFoldDB" id="A0A9N8KJM8"/>
<evidence type="ECO:0000259" key="1">
    <source>
        <dbReference type="PROSITE" id="PS50097"/>
    </source>
</evidence>
<reference evidence="2" key="1">
    <citation type="submission" date="2020-06" db="EMBL/GenBank/DDBJ databases">
        <authorList>
            <person name="Onetto C."/>
        </authorList>
    </citation>
    <scope>NUCLEOTIDE SEQUENCE</scope>
</reference>
<dbReference type="PROSITE" id="PS50097">
    <property type="entry name" value="BTB"/>
    <property type="match status" value="1"/>
</dbReference>
<keyword evidence="3" id="KW-1185">Reference proteome</keyword>
<proteinExistence type="predicted"/>
<dbReference type="InterPro" id="IPR000210">
    <property type="entry name" value="BTB/POZ_dom"/>
</dbReference>